<reference evidence="9 10" key="1">
    <citation type="journal article" date="2022" name="Syst. Appl. Microbiol.">
        <title>Rhodopirellula aestuarii sp. nov., a novel member of the genus Rhodopirellula isolated from brackish sediments collected in the Tagus River estuary, Portugal.</title>
        <authorList>
            <person name="Vitorino I.R."/>
            <person name="Klimek D."/>
            <person name="Calusinska M."/>
            <person name="Lobo-da-Cunha A."/>
            <person name="Vasconcelos V."/>
            <person name="Lage O.M."/>
        </authorList>
    </citation>
    <scope>NUCLEOTIDE SEQUENCE [LARGE SCALE GENOMIC DNA]</scope>
    <source>
        <strain evidence="9 10">ICT_H3.1</strain>
    </source>
</reference>
<comment type="cofactor">
    <cofactor evidence="1">
        <name>Zn(2+)</name>
        <dbReference type="ChEBI" id="CHEBI:29105"/>
    </cofactor>
</comment>
<dbReference type="PANTHER" id="PTHR11002">
    <property type="entry name" value="CARBONIC ANHYDRASE"/>
    <property type="match status" value="1"/>
</dbReference>
<comment type="similarity">
    <text evidence="2 8">Belongs to the beta-class carbonic anhydrase family.</text>
</comment>
<dbReference type="EMBL" id="JAMQBK010000008">
    <property type="protein sequence ID" value="MCM2369504.1"/>
    <property type="molecule type" value="Genomic_DNA"/>
</dbReference>
<evidence type="ECO:0000256" key="5">
    <source>
        <dbReference type="ARBA" id="ARBA00022833"/>
    </source>
</evidence>
<protein>
    <recommendedName>
        <fullName evidence="3 8">Carbonic anhydrase</fullName>
        <ecNumber evidence="3 8">4.2.1.1</ecNumber>
    </recommendedName>
    <alternativeName>
        <fullName evidence="8">Carbonate dehydratase</fullName>
    </alternativeName>
</protein>
<dbReference type="SUPFAM" id="SSF53056">
    <property type="entry name" value="beta-carbonic anhydrase, cab"/>
    <property type="match status" value="1"/>
</dbReference>
<dbReference type="InterPro" id="IPR015892">
    <property type="entry name" value="Carbonic_anhydrase_CS"/>
</dbReference>
<dbReference type="CDD" id="cd00884">
    <property type="entry name" value="beta_CA_cladeB"/>
    <property type="match status" value="1"/>
</dbReference>
<evidence type="ECO:0000256" key="6">
    <source>
        <dbReference type="ARBA" id="ARBA00023239"/>
    </source>
</evidence>
<keyword evidence="4" id="KW-0479">Metal-binding</keyword>
<dbReference type="Pfam" id="PF00484">
    <property type="entry name" value="Pro_CA"/>
    <property type="match status" value="1"/>
</dbReference>
<comment type="caution">
    <text evidence="9">The sequence shown here is derived from an EMBL/GenBank/DDBJ whole genome shotgun (WGS) entry which is preliminary data.</text>
</comment>
<comment type="function">
    <text evidence="8">Reversible hydration of carbon dioxide.</text>
</comment>
<dbReference type="InterPro" id="IPR036874">
    <property type="entry name" value="Carbonic_anhydrase_sf"/>
</dbReference>
<dbReference type="InterPro" id="IPR045066">
    <property type="entry name" value="Beta_CA_cladeB"/>
</dbReference>
<evidence type="ECO:0000256" key="3">
    <source>
        <dbReference type="ARBA" id="ARBA00012925"/>
    </source>
</evidence>
<evidence type="ECO:0000313" key="9">
    <source>
        <dbReference type="EMBL" id="MCM2369504.1"/>
    </source>
</evidence>
<evidence type="ECO:0000256" key="7">
    <source>
        <dbReference type="ARBA" id="ARBA00048348"/>
    </source>
</evidence>
<accession>A0ABT0TYP7</accession>
<evidence type="ECO:0000256" key="8">
    <source>
        <dbReference type="RuleBase" id="RU003956"/>
    </source>
</evidence>
<dbReference type="InterPro" id="IPR001765">
    <property type="entry name" value="Carbonic_anhydrase"/>
</dbReference>
<dbReference type="PROSITE" id="PS00705">
    <property type="entry name" value="PROK_CO2_ANHYDRASE_2"/>
    <property type="match status" value="1"/>
</dbReference>
<evidence type="ECO:0000256" key="1">
    <source>
        <dbReference type="ARBA" id="ARBA00001947"/>
    </source>
</evidence>
<evidence type="ECO:0000256" key="4">
    <source>
        <dbReference type="ARBA" id="ARBA00022723"/>
    </source>
</evidence>
<evidence type="ECO:0000313" key="10">
    <source>
        <dbReference type="Proteomes" id="UP001202961"/>
    </source>
</evidence>
<keyword evidence="6 8" id="KW-0456">Lyase</keyword>
<organism evidence="9 10">
    <name type="scientific">Aporhodopirellula aestuarii</name>
    <dbReference type="NCBI Taxonomy" id="2950107"/>
    <lineage>
        <taxon>Bacteria</taxon>
        <taxon>Pseudomonadati</taxon>
        <taxon>Planctomycetota</taxon>
        <taxon>Planctomycetia</taxon>
        <taxon>Pirellulales</taxon>
        <taxon>Pirellulaceae</taxon>
        <taxon>Aporhodopirellula</taxon>
    </lineage>
</organism>
<gene>
    <name evidence="9" type="ORF">NB063_02595</name>
</gene>
<comment type="catalytic activity">
    <reaction evidence="7 8">
        <text>hydrogencarbonate + H(+) = CO2 + H2O</text>
        <dbReference type="Rhea" id="RHEA:10748"/>
        <dbReference type="ChEBI" id="CHEBI:15377"/>
        <dbReference type="ChEBI" id="CHEBI:15378"/>
        <dbReference type="ChEBI" id="CHEBI:16526"/>
        <dbReference type="ChEBI" id="CHEBI:17544"/>
        <dbReference type="EC" id="4.2.1.1"/>
    </reaction>
</comment>
<proteinExistence type="inferred from homology"/>
<sequence length="233" mass="25476">MTASPFFQELSSMQKLVDGIHAFQENYFDSHKVLFERLAQGQQPLALFITCSDSRIDPSLLTQTQPGELFIMRNAGNIVPPYGAALGGEAATIEFAVAALKVKDVIVCGHSHCGAMNGLLHPEMVTELPAVSSWLTHAEATSRIMKENYKHITDEAPRLTATVEENVLVQLENLRTHPSVAAALARGELKLHGWVYKFETGQVFGYNAAKGQYLPVEQATADARDVSARLPSI</sequence>
<evidence type="ECO:0000256" key="2">
    <source>
        <dbReference type="ARBA" id="ARBA00006217"/>
    </source>
</evidence>
<dbReference type="Proteomes" id="UP001202961">
    <property type="component" value="Unassembled WGS sequence"/>
</dbReference>
<dbReference type="SMART" id="SM00947">
    <property type="entry name" value="Pro_CA"/>
    <property type="match status" value="1"/>
</dbReference>
<dbReference type="PANTHER" id="PTHR11002:SF76">
    <property type="entry name" value="CARBONIC ANHYDRASE"/>
    <property type="match status" value="1"/>
</dbReference>
<dbReference type="PROSITE" id="PS00704">
    <property type="entry name" value="PROK_CO2_ANHYDRASE_1"/>
    <property type="match status" value="1"/>
</dbReference>
<keyword evidence="5 8" id="KW-0862">Zinc</keyword>
<name>A0ABT0TYP7_9BACT</name>
<dbReference type="RefSeq" id="WP_250927169.1">
    <property type="nucleotide sequence ID" value="NZ_JAMQBK010000008.1"/>
</dbReference>
<dbReference type="Gene3D" id="3.40.1050.10">
    <property type="entry name" value="Carbonic anhydrase"/>
    <property type="match status" value="1"/>
</dbReference>
<keyword evidence="10" id="KW-1185">Reference proteome</keyword>
<dbReference type="EC" id="4.2.1.1" evidence="3 8"/>